<evidence type="ECO:0000313" key="9">
    <source>
        <dbReference type="EMBL" id="KAF2493889.1"/>
    </source>
</evidence>
<feature type="chain" id="PRO_5025694907" description="GH16 domain-containing protein" evidence="7">
    <location>
        <begin position="24"/>
        <end position="454"/>
    </location>
</feature>
<dbReference type="FunFam" id="2.60.120.200:FF:000159">
    <property type="entry name" value="Glycosidase"/>
    <property type="match status" value="1"/>
</dbReference>
<keyword evidence="3" id="KW-0326">Glycosidase</keyword>
<organism evidence="9 10">
    <name type="scientific">Lophium mytilinum</name>
    <dbReference type="NCBI Taxonomy" id="390894"/>
    <lineage>
        <taxon>Eukaryota</taxon>
        <taxon>Fungi</taxon>
        <taxon>Dikarya</taxon>
        <taxon>Ascomycota</taxon>
        <taxon>Pezizomycotina</taxon>
        <taxon>Dothideomycetes</taxon>
        <taxon>Pleosporomycetidae</taxon>
        <taxon>Mytilinidiales</taxon>
        <taxon>Mytilinidiaceae</taxon>
        <taxon>Lophium</taxon>
    </lineage>
</organism>
<feature type="compositionally biased region" description="Low complexity" evidence="6">
    <location>
        <begin position="346"/>
        <end position="360"/>
    </location>
</feature>
<dbReference type="Gene3D" id="2.60.120.200">
    <property type="match status" value="1"/>
</dbReference>
<feature type="region of interest" description="Disordered" evidence="6">
    <location>
        <begin position="341"/>
        <end position="387"/>
    </location>
</feature>
<dbReference type="PROSITE" id="PS00026">
    <property type="entry name" value="CHIT_BIND_I_1"/>
    <property type="match status" value="1"/>
</dbReference>
<dbReference type="InterPro" id="IPR018371">
    <property type="entry name" value="Chitin-binding_1_CS"/>
</dbReference>
<evidence type="ECO:0000256" key="1">
    <source>
        <dbReference type="ARBA" id="ARBA00022729"/>
    </source>
</evidence>
<dbReference type="GO" id="GO:0009277">
    <property type="term" value="C:fungal-type cell wall"/>
    <property type="evidence" value="ECO:0007669"/>
    <property type="project" value="UniProtKB-ARBA"/>
</dbReference>
<dbReference type="InterPro" id="IPR050546">
    <property type="entry name" value="Glycosyl_Hydrlase_16"/>
</dbReference>
<evidence type="ECO:0000256" key="6">
    <source>
        <dbReference type="SAM" id="MobiDB-lite"/>
    </source>
</evidence>
<dbReference type="PANTHER" id="PTHR10963:SF22">
    <property type="entry name" value="GLYCOSIDASE CRH2-RELATED"/>
    <property type="match status" value="1"/>
</dbReference>
<evidence type="ECO:0000256" key="4">
    <source>
        <dbReference type="ARBA" id="ARBA00038074"/>
    </source>
</evidence>
<dbReference type="PANTHER" id="PTHR10963">
    <property type="entry name" value="GLYCOSYL HYDROLASE-RELATED"/>
    <property type="match status" value="1"/>
</dbReference>
<keyword evidence="2" id="KW-0378">Hydrolase</keyword>
<feature type="signal peptide" evidence="7">
    <location>
        <begin position="1"/>
        <end position="23"/>
    </location>
</feature>
<gene>
    <name evidence="9" type="ORF">BU16DRAFT_58783</name>
</gene>
<dbReference type="SUPFAM" id="SSF49899">
    <property type="entry name" value="Concanavalin A-like lectins/glucanases"/>
    <property type="match status" value="1"/>
</dbReference>
<dbReference type="GO" id="GO:0031505">
    <property type="term" value="P:fungal-type cell wall organization"/>
    <property type="evidence" value="ECO:0007669"/>
    <property type="project" value="TreeGrafter"/>
</dbReference>
<dbReference type="GO" id="GO:0005975">
    <property type="term" value="P:carbohydrate metabolic process"/>
    <property type="evidence" value="ECO:0007669"/>
    <property type="project" value="InterPro"/>
</dbReference>
<keyword evidence="1 7" id="KW-0732">Signal</keyword>
<comment type="similarity">
    <text evidence="4">Belongs to the glycosyl hydrolase 16 family. CRH1 subfamily.</text>
</comment>
<keyword evidence="10" id="KW-1185">Reference proteome</keyword>
<evidence type="ECO:0000256" key="3">
    <source>
        <dbReference type="ARBA" id="ARBA00023295"/>
    </source>
</evidence>
<dbReference type="Proteomes" id="UP000799750">
    <property type="component" value="Unassembled WGS sequence"/>
</dbReference>
<dbReference type="Pfam" id="PF00722">
    <property type="entry name" value="Glyco_hydro_16"/>
    <property type="match status" value="1"/>
</dbReference>
<feature type="domain" description="GH16" evidence="8">
    <location>
        <begin position="75"/>
        <end position="276"/>
    </location>
</feature>
<accession>A0A6A6QP26</accession>
<protein>
    <recommendedName>
        <fullName evidence="8">GH16 domain-containing protein</fullName>
    </recommendedName>
</protein>
<name>A0A6A6QP26_9PEZI</name>
<evidence type="ECO:0000256" key="2">
    <source>
        <dbReference type="ARBA" id="ARBA00022801"/>
    </source>
</evidence>
<evidence type="ECO:0000259" key="8">
    <source>
        <dbReference type="PROSITE" id="PS51762"/>
    </source>
</evidence>
<comment type="function">
    <text evidence="5">Dual chitinase/transglycosylase that plays a role in cell wall architecture. Chitinase and transglycosylase activities are coupled. Required for the polysaccharide cross-linking at the septa and the cell wall. More specifically, transfers chitin to 1,6-beta-glucan in the cell wall.</text>
</comment>
<dbReference type="AlphaFoldDB" id="A0A6A6QP26"/>
<dbReference type="GO" id="GO:0016757">
    <property type="term" value="F:glycosyltransferase activity"/>
    <property type="evidence" value="ECO:0007669"/>
    <property type="project" value="TreeGrafter"/>
</dbReference>
<dbReference type="OrthoDB" id="4781at2759"/>
<dbReference type="EMBL" id="MU004191">
    <property type="protein sequence ID" value="KAF2493889.1"/>
    <property type="molecule type" value="Genomic_DNA"/>
</dbReference>
<dbReference type="GO" id="GO:0008061">
    <property type="term" value="F:chitin binding"/>
    <property type="evidence" value="ECO:0007669"/>
    <property type="project" value="InterPro"/>
</dbReference>
<reference evidence="9" key="1">
    <citation type="journal article" date="2020" name="Stud. Mycol.">
        <title>101 Dothideomycetes genomes: a test case for predicting lifestyles and emergence of pathogens.</title>
        <authorList>
            <person name="Haridas S."/>
            <person name="Albert R."/>
            <person name="Binder M."/>
            <person name="Bloem J."/>
            <person name="Labutti K."/>
            <person name="Salamov A."/>
            <person name="Andreopoulos B."/>
            <person name="Baker S."/>
            <person name="Barry K."/>
            <person name="Bills G."/>
            <person name="Bluhm B."/>
            <person name="Cannon C."/>
            <person name="Castanera R."/>
            <person name="Culley D."/>
            <person name="Daum C."/>
            <person name="Ezra D."/>
            <person name="Gonzalez J."/>
            <person name="Henrissat B."/>
            <person name="Kuo A."/>
            <person name="Liang C."/>
            <person name="Lipzen A."/>
            <person name="Lutzoni F."/>
            <person name="Magnuson J."/>
            <person name="Mondo S."/>
            <person name="Nolan M."/>
            <person name="Ohm R."/>
            <person name="Pangilinan J."/>
            <person name="Park H.-J."/>
            <person name="Ramirez L."/>
            <person name="Alfaro M."/>
            <person name="Sun H."/>
            <person name="Tritt A."/>
            <person name="Yoshinaga Y."/>
            <person name="Zwiers L.-H."/>
            <person name="Turgeon B."/>
            <person name="Goodwin S."/>
            <person name="Spatafora J."/>
            <person name="Crous P."/>
            <person name="Grigoriev I."/>
        </authorList>
    </citation>
    <scope>NUCLEOTIDE SEQUENCE</scope>
    <source>
        <strain evidence="9">CBS 269.34</strain>
    </source>
</reference>
<evidence type="ECO:0000256" key="7">
    <source>
        <dbReference type="SAM" id="SignalP"/>
    </source>
</evidence>
<dbReference type="GO" id="GO:0004553">
    <property type="term" value="F:hydrolase activity, hydrolyzing O-glycosyl compounds"/>
    <property type="evidence" value="ECO:0007669"/>
    <property type="project" value="InterPro"/>
</dbReference>
<dbReference type="InterPro" id="IPR000757">
    <property type="entry name" value="Beta-glucanase-like"/>
</dbReference>
<feature type="compositionally biased region" description="Low complexity" evidence="6">
    <location>
        <begin position="378"/>
        <end position="387"/>
    </location>
</feature>
<evidence type="ECO:0000313" key="10">
    <source>
        <dbReference type="Proteomes" id="UP000799750"/>
    </source>
</evidence>
<sequence length="454" mass="47445">MMRSLAIAALAAVLSSSLVNADAAKCGPGSPCPADSPCCSLYGQCGVGAYCLGGCDPLFSHTLDSCVPGPTCQSQDYKLKSLDDVMAIDKYLGDASSVNWVATGTPVVYNDALLLTMAQDTVGTLLESSHYVWYGKICTKMTTSGGAGVVTAFIMMSGVRDEIDFEFIGVELQKAQSNYYSQGVTNYHNMENLTVSNTNENVHEYCVDWKPDTLTWSIDGNDMRTVKRSDTWNATSNRFDYPQTPSRIMLSLWPAGLPTNDQGTIDWAGGEISWSSPFMQNGYYYAMVEEVSVDCYDPPPMAQIKGKNSYKYTDAAGTNNTVQISDDEMILASFYATGENPKYDPNAKASGKSSSNAPKPTQETVPGMSGGGNRGNDNVSSSVSAGESATSVAGGTAAGTAAATAAATGNGGFNQGGNGNGGGNSGAASFKEARLGMGGSGFAVVVAVLGLLVI</sequence>
<proteinExistence type="inferred from homology"/>
<dbReference type="PROSITE" id="PS51762">
    <property type="entry name" value="GH16_2"/>
    <property type="match status" value="1"/>
</dbReference>
<dbReference type="InterPro" id="IPR013320">
    <property type="entry name" value="ConA-like_dom_sf"/>
</dbReference>
<evidence type="ECO:0000256" key="5">
    <source>
        <dbReference type="ARBA" id="ARBA00093308"/>
    </source>
</evidence>